<proteinExistence type="predicted"/>
<dbReference type="Gene3D" id="1.20.5.320">
    <property type="entry name" value="6-Phosphogluconate Dehydrogenase, domain 3"/>
    <property type="match status" value="1"/>
</dbReference>
<evidence type="ECO:0000313" key="3">
    <source>
        <dbReference type="Proteomes" id="UP000478740"/>
    </source>
</evidence>
<evidence type="ECO:0008006" key="4">
    <source>
        <dbReference type="Google" id="ProtNLM"/>
    </source>
</evidence>
<dbReference type="SUPFAM" id="SSF51126">
    <property type="entry name" value="Pectin lyase-like"/>
    <property type="match status" value="1"/>
</dbReference>
<evidence type="ECO:0000313" key="2">
    <source>
        <dbReference type="EMBL" id="MTH63625.1"/>
    </source>
</evidence>
<gene>
    <name evidence="2" type="ORF">GL284_05000</name>
</gene>
<dbReference type="Proteomes" id="UP000478740">
    <property type="component" value="Unassembled WGS sequence"/>
</dbReference>
<keyword evidence="3" id="KW-1185">Reference proteome</keyword>
<sequence length="539" mass="57184">MPETIATGPQGPAGPMGPQGPAGPKGARGTAGAPGPASSYDDRGLQTRLGEIEARLATRAGIELAGNLPLSAPFIQPLRLTQGSVQEPLHSPFIDIRHFGAQMLGFDTTATQPVAEANAAALRAAVIWSAATGGAVQLPSGSLDIWGSVELPRGASIRGAGKFSSRIRQLCQPRRADEPFVDVFTAPAVQGTNGGNGYNLLADLTIDGGWNLRNHVGASSGVWSYDPARMTQRGVTFITPTGGPGAAVFREAGSDAHNRLDNVTFTNIAGYGFHMSGRGENFVRGVEIRKTGKSGFCLMTPDCFISDLTCYLTGDSGAEIRASAANLRWTNSKLWFCGMQRDVEPIGAGVCLPDPGSETVLMNNISTQDTWGPGLHVQGNIGIVFNGDIDEAGGGRLEEQGLGYQGRRTLARAFLRAPGTLRRAKITAEVKGGARLGQANRPLLLDMPGSAVQHCTFRFGGDLSHIATPHVATSVGHVNANRYNEVWFENRLLHGQVSQRNLNTATHGVNDPQYGPTKVIREDGRMLVRSFTTGNWVQQ</sequence>
<dbReference type="InterPro" id="IPR011050">
    <property type="entry name" value="Pectin_lyase_fold/virulence"/>
</dbReference>
<feature type="region of interest" description="Disordered" evidence="1">
    <location>
        <begin position="1"/>
        <end position="43"/>
    </location>
</feature>
<reference evidence="2 3" key="1">
    <citation type="submission" date="2019-11" db="EMBL/GenBank/DDBJ databases">
        <authorList>
            <person name="Dong K."/>
        </authorList>
    </citation>
    <scope>NUCLEOTIDE SEQUENCE [LARGE SCALE GENOMIC DNA]</scope>
    <source>
        <strain evidence="2 3">DK608</strain>
    </source>
</reference>
<dbReference type="AlphaFoldDB" id="A0A6L6IT01"/>
<accession>A0A6L6IT01</accession>
<comment type="caution">
    <text evidence="2">The sequence shown here is derived from an EMBL/GenBank/DDBJ whole genome shotgun (WGS) entry which is preliminary data.</text>
</comment>
<dbReference type="RefSeq" id="WP_155043537.1">
    <property type="nucleotide sequence ID" value="NZ_WMIH01000002.1"/>
</dbReference>
<organism evidence="2 3">
    <name type="scientific">Paracoccus shanxieyensis</name>
    <dbReference type="NCBI Taxonomy" id="2675752"/>
    <lineage>
        <taxon>Bacteria</taxon>
        <taxon>Pseudomonadati</taxon>
        <taxon>Pseudomonadota</taxon>
        <taxon>Alphaproteobacteria</taxon>
        <taxon>Rhodobacterales</taxon>
        <taxon>Paracoccaceae</taxon>
        <taxon>Paracoccus</taxon>
    </lineage>
</organism>
<dbReference type="Gene3D" id="2.160.20.10">
    <property type="entry name" value="Single-stranded right-handed beta-helix, Pectin lyase-like"/>
    <property type="match status" value="1"/>
</dbReference>
<protein>
    <recommendedName>
        <fullName evidence="4">Collagen-like protein</fullName>
    </recommendedName>
</protein>
<dbReference type="InterPro" id="IPR012334">
    <property type="entry name" value="Pectin_lyas_fold"/>
</dbReference>
<evidence type="ECO:0000256" key="1">
    <source>
        <dbReference type="SAM" id="MobiDB-lite"/>
    </source>
</evidence>
<dbReference type="EMBL" id="WMII01000003">
    <property type="protein sequence ID" value="MTH63625.1"/>
    <property type="molecule type" value="Genomic_DNA"/>
</dbReference>
<feature type="compositionally biased region" description="Low complexity" evidence="1">
    <location>
        <begin position="22"/>
        <end position="37"/>
    </location>
</feature>
<name>A0A6L6IT01_9RHOB</name>